<dbReference type="STRING" id="915471.SAMN05216201_10939"/>
<evidence type="ECO:0000313" key="3">
    <source>
        <dbReference type="Proteomes" id="UP000242930"/>
    </source>
</evidence>
<feature type="signal peptide" evidence="1">
    <location>
        <begin position="1"/>
        <end position="30"/>
    </location>
</feature>
<gene>
    <name evidence="2" type="ORF">SAMN05216201_10939</name>
</gene>
<keyword evidence="1" id="KW-0732">Signal</keyword>
<reference evidence="3" key="1">
    <citation type="submission" date="2016-10" db="EMBL/GenBank/DDBJ databases">
        <authorList>
            <person name="Varghese N."/>
            <person name="Submissions S."/>
        </authorList>
    </citation>
    <scope>NUCLEOTIDE SEQUENCE [LARGE SCALE GENOMIC DNA]</scope>
    <source>
        <strain evidence="3">LMG 25967</strain>
    </source>
</reference>
<sequence>MDRNPSRTSASPMSTLLLTAVMGLAMPAHAADGVIVISRDVHPRLVNTPVLVPDPNPRTVNTNPSETVIRATSSYELTDADFARVTSGSSLQQQILPGGQLPGLGNPAQGASPGLPTLRAGSGGGSGSNVSNQINRSLQQGLAPLKILTGDR</sequence>
<dbReference type="EMBL" id="FNZE01000009">
    <property type="protein sequence ID" value="SEJ45670.1"/>
    <property type="molecule type" value="Genomic_DNA"/>
</dbReference>
<organism evidence="2 3">
    <name type="scientific">Pseudomonas linyingensis</name>
    <dbReference type="NCBI Taxonomy" id="915471"/>
    <lineage>
        <taxon>Bacteria</taxon>
        <taxon>Pseudomonadati</taxon>
        <taxon>Pseudomonadota</taxon>
        <taxon>Gammaproteobacteria</taxon>
        <taxon>Pseudomonadales</taxon>
        <taxon>Pseudomonadaceae</taxon>
        <taxon>Pseudomonas</taxon>
    </lineage>
</organism>
<keyword evidence="3" id="KW-1185">Reference proteome</keyword>
<dbReference type="Proteomes" id="UP000242930">
    <property type="component" value="Unassembled WGS sequence"/>
</dbReference>
<evidence type="ECO:0000313" key="2">
    <source>
        <dbReference type="EMBL" id="SEJ45670.1"/>
    </source>
</evidence>
<name>A0A1H6Z813_9PSED</name>
<accession>A0A1H6Z813</accession>
<feature type="chain" id="PRO_5017255606" evidence="1">
    <location>
        <begin position="31"/>
        <end position="152"/>
    </location>
</feature>
<evidence type="ECO:0000256" key="1">
    <source>
        <dbReference type="SAM" id="SignalP"/>
    </source>
</evidence>
<protein>
    <submittedName>
        <fullName evidence="2">Uncharacterized protein</fullName>
    </submittedName>
</protein>
<proteinExistence type="predicted"/>
<dbReference type="AlphaFoldDB" id="A0A1H6Z813"/>